<evidence type="ECO:0000313" key="6">
    <source>
        <dbReference type="EMBL" id="MTB73099.1"/>
    </source>
</evidence>
<evidence type="ECO:0000259" key="5">
    <source>
        <dbReference type="PROSITE" id="PS50977"/>
    </source>
</evidence>
<keyword evidence="1" id="KW-0805">Transcription regulation</keyword>
<evidence type="ECO:0000313" key="7">
    <source>
        <dbReference type="Proteomes" id="UP000431092"/>
    </source>
</evidence>
<dbReference type="GO" id="GO:0003700">
    <property type="term" value="F:DNA-binding transcription factor activity"/>
    <property type="evidence" value="ECO:0007669"/>
    <property type="project" value="TreeGrafter"/>
</dbReference>
<proteinExistence type="predicted"/>
<dbReference type="GO" id="GO:0000976">
    <property type="term" value="F:transcription cis-regulatory region binding"/>
    <property type="evidence" value="ECO:0007669"/>
    <property type="project" value="TreeGrafter"/>
</dbReference>
<name>A0A6I3IXB7_9MICO</name>
<keyword evidence="3" id="KW-0804">Transcription</keyword>
<dbReference type="InterPro" id="IPR050109">
    <property type="entry name" value="HTH-type_TetR-like_transc_reg"/>
</dbReference>
<evidence type="ECO:0000256" key="4">
    <source>
        <dbReference type="PROSITE-ProRule" id="PRU00335"/>
    </source>
</evidence>
<comment type="caution">
    <text evidence="6">The sequence shown here is derived from an EMBL/GenBank/DDBJ whole genome shotgun (WGS) entry which is preliminary data.</text>
</comment>
<evidence type="ECO:0000256" key="1">
    <source>
        <dbReference type="ARBA" id="ARBA00023015"/>
    </source>
</evidence>
<organism evidence="6 7">
    <name type="scientific">Arsenicicoccus cauae</name>
    <dbReference type="NCBI Taxonomy" id="2663847"/>
    <lineage>
        <taxon>Bacteria</taxon>
        <taxon>Bacillati</taxon>
        <taxon>Actinomycetota</taxon>
        <taxon>Actinomycetes</taxon>
        <taxon>Micrococcales</taxon>
        <taxon>Intrasporangiaceae</taxon>
        <taxon>Arsenicicoccus</taxon>
    </lineage>
</organism>
<dbReference type="InterPro" id="IPR025996">
    <property type="entry name" value="MT1864/Rv1816-like_C"/>
</dbReference>
<feature type="DNA-binding region" description="H-T-H motif" evidence="4">
    <location>
        <begin position="32"/>
        <end position="51"/>
    </location>
</feature>
<gene>
    <name evidence="6" type="ORF">GGG17_14230</name>
</gene>
<dbReference type="InterPro" id="IPR036271">
    <property type="entry name" value="Tet_transcr_reg_TetR-rel_C_sf"/>
</dbReference>
<dbReference type="SUPFAM" id="SSF48498">
    <property type="entry name" value="Tetracyclin repressor-like, C-terminal domain"/>
    <property type="match status" value="1"/>
</dbReference>
<evidence type="ECO:0000256" key="2">
    <source>
        <dbReference type="ARBA" id="ARBA00023125"/>
    </source>
</evidence>
<dbReference type="PANTHER" id="PTHR30055">
    <property type="entry name" value="HTH-TYPE TRANSCRIPTIONAL REGULATOR RUTR"/>
    <property type="match status" value="1"/>
</dbReference>
<dbReference type="Proteomes" id="UP000431092">
    <property type="component" value="Unassembled WGS sequence"/>
</dbReference>
<dbReference type="RefSeq" id="WP_154594370.1">
    <property type="nucleotide sequence ID" value="NZ_CP171001.1"/>
</dbReference>
<dbReference type="Pfam" id="PF00440">
    <property type="entry name" value="TetR_N"/>
    <property type="match status" value="1"/>
</dbReference>
<accession>A0A6I3IXB7</accession>
<evidence type="ECO:0000256" key="3">
    <source>
        <dbReference type="ARBA" id="ARBA00023163"/>
    </source>
</evidence>
<dbReference type="InterPro" id="IPR009057">
    <property type="entry name" value="Homeodomain-like_sf"/>
</dbReference>
<protein>
    <submittedName>
        <fullName evidence="6">TetR family transcriptional regulator</fullName>
    </submittedName>
</protein>
<dbReference type="PANTHER" id="PTHR30055:SF234">
    <property type="entry name" value="HTH-TYPE TRANSCRIPTIONAL REGULATOR BETI"/>
    <property type="match status" value="1"/>
</dbReference>
<dbReference type="SUPFAM" id="SSF46689">
    <property type="entry name" value="Homeodomain-like"/>
    <property type="match status" value="1"/>
</dbReference>
<dbReference type="InterPro" id="IPR001647">
    <property type="entry name" value="HTH_TetR"/>
</dbReference>
<dbReference type="Pfam" id="PF13305">
    <property type="entry name" value="TetR_C_33"/>
    <property type="match status" value="1"/>
</dbReference>
<reference evidence="6 7" key="1">
    <citation type="submission" date="2019-11" db="EMBL/GenBank/DDBJ databases">
        <title>Whole genome sequencing identifies a novel species of the genus Arsenicicoccus isolated from human blood.</title>
        <authorList>
            <person name="Jeong J.H."/>
            <person name="Kweon O.J."/>
            <person name="Kim H.R."/>
            <person name="Kim T.-H."/>
            <person name="Ha S.-M."/>
            <person name="Lee M.-K."/>
        </authorList>
    </citation>
    <scope>NUCLEOTIDE SEQUENCE [LARGE SCALE GENOMIC DNA]</scope>
    <source>
        <strain evidence="6 7">MKL-02</strain>
    </source>
</reference>
<keyword evidence="7" id="KW-1185">Reference proteome</keyword>
<feature type="domain" description="HTH tetR-type" evidence="5">
    <location>
        <begin position="9"/>
        <end position="69"/>
    </location>
</feature>
<dbReference type="AlphaFoldDB" id="A0A6I3IXB7"/>
<keyword evidence="2 4" id="KW-0238">DNA-binding</keyword>
<dbReference type="PROSITE" id="PS50977">
    <property type="entry name" value="HTH_TETR_2"/>
    <property type="match status" value="1"/>
</dbReference>
<sequence length="192" mass="20246">MPRPKLYDDDLRGRLIATAADQVAAGGLDGLSLRRVAEEAGTSTNAVYTVFGGKDGLVGAMASEAQTSFVAAQLEAVAGRDPLDDLLALGLAYRRWAVEHASLYAVMFGGRVPPPEDCAEDGLAPLLGVVQRVADAGRLVGEDVHAAALAIWAATHGCVALELALWPDQPEELSARDFERQLAALTRAWILA</sequence>
<dbReference type="Gene3D" id="1.10.357.10">
    <property type="entry name" value="Tetracycline Repressor, domain 2"/>
    <property type="match status" value="1"/>
</dbReference>
<dbReference type="EMBL" id="WLVL01000044">
    <property type="protein sequence ID" value="MTB73099.1"/>
    <property type="molecule type" value="Genomic_DNA"/>
</dbReference>